<dbReference type="AlphaFoldDB" id="A0A2J6PNI4"/>
<protein>
    <submittedName>
        <fullName evidence="2">Uncharacterized protein</fullName>
    </submittedName>
</protein>
<evidence type="ECO:0000313" key="2">
    <source>
        <dbReference type="EMBL" id="PMD15601.1"/>
    </source>
</evidence>
<feature type="non-terminal residue" evidence="2">
    <location>
        <position position="139"/>
    </location>
</feature>
<organism evidence="2 3">
    <name type="scientific">Hyaloscypha hepaticicola</name>
    <dbReference type="NCBI Taxonomy" id="2082293"/>
    <lineage>
        <taxon>Eukaryota</taxon>
        <taxon>Fungi</taxon>
        <taxon>Dikarya</taxon>
        <taxon>Ascomycota</taxon>
        <taxon>Pezizomycotina</taxon>
        <taxon>Leotiomycetes</taxon>
        <taxon>Helotiales</taxon>
        <taxon>Hyaloscyphaceae</taxon>
        <taxon>Hyaloscypha</taxon>
    </lineage>
</organism>
<reference evidence="2 3" key="1">
    <citation type="submission" date="2016-05" db="EMBL/GenBank/DDBJ databases">
        <title>A degradative enzymes factory behind the ericoid mycorrhizal symbiosis.</title>
        <authorList>
            <consortium name="DOE Joint Genome Institute"/>
            <person name="Martino E."/>
            <person name="Morin E."/>
            <person name="Grelet G."/>
            <person name="Kuo A."/>
            <person name="Kohler A."/>
            <person name="Daghino S."/>
            <person name="Barry K."/>
            <person name="Choi C."/>
            <person name="Cichocki N."/>
            <person name="Clum A."/>
            <person name="Copeland A."/>
            <person name="Hainaut M."/>
            <person name="Haridas S."/>
            <person name="Labutti K."/>
            <person name="Lindquist E."/>
            <person name="Lipzen A."/>
            <person name="Khouja H.-R."/>
            <person name="Murat C."/>
            <person name="Ohm R."/>
            <person name="Olson A."/>
            <person name="Spatafora J."/>
            <person name="Veneault-Fourrey C."/>
            <person name="Henrissat B."/>
            <person name="Grigoriev I."/>
            <person name="Martin F."/>
            <person name="Perotto S."/>
        </authorList>
    </citation>
    <scope>NUCLEOTIDE SEQUENCE [LARGE SCALE GENOMIC DNA]</scope>
    <source>
        <strain evidence="2 3">UAMH 7357</strain>
    </source>
</reference>
<proteinExistence type="predicted"/>
<sequence>MNNAKEDSASDISKESKTIQKTVALTHVSLFNHRLWTMANHEGTDFGGVDDIDHLAKSFLRELRQNRKDISSVYAKEALRRNPDLENSFTKIGVSLKVKKGKQHSRDDEELPPYVEDAGESGMREVGNRFGEMSLQRGG</sequence>
<gene>
    <name evidence="2" type="ORF">NA56DRAFT_650065</name>
</gene>
<feature type="region of interest" description="Disordered" evidence="1">
    <location>
        <begin position="98"/>
        <end position="139"/>
    </location>
</feature>
<accession>A0A2J6PNI4</accession>
<dbReference type="EMBL" id="KZ613512">
    <property type="protein sequence ID" value="PMD15601.1"/>
    <property type="molecule type" value="Genomic_DNA"/>
</dbReference>
<dbReference type="Proteomes" id="UP000235672">
    <property type="component" value="Unassembled WGS sequence"/>
</dbReference>
<evidence type="ECO:0000313" key="3">
    <source>
        <dbReference type="Proteomes" id="UP000235672"/>
    </source>
</evidence>
<name>A0A2J6PNI4_9HELO</name>
<keyword evidence="3" id="KW-1185">Reference proteome</keyword>
<evidence type="ECO:0000256" key="1">
    <source>
        <dbReference type="SAM" id="MobiDB-lite"/>
    </source>
</evidence>